<dbReference type="Pfam" id="PF01370">
    <property type="entry name" value="Epimerase"/>
    <property type="match status" value="1"/>
</dbReference>
<feature type="domain" description="NAD-dependent epimerase/dehydratase" evidence="1">
    <location>
        <begin position="6"/>
        <end position="244"/>
    </location>
</feature>
<evidence type="ECO:0000313" key="2">
    <source>
        <dbReference type="EMBL" id="OGM98942.1"/>
    </source>
</evidence>
<dbReference type="STRING" id="1802661.A2649_01080"/>
<accession>A0A1F8EDR1</accession>
<dbReference type="Gene3D" id="3.40.50.720">
    <property type="entry name" value="NAD(P)-binding Rossmann-like Domain"/>
    <property type="match status" value="1"/>
</dbReference>
<comment type="caution">
    <text evidence="2">The sequence shown here is derived from an EMBL/GenBank/DDBJ whole genome shotgun (WGS) entry which is preliminary data.</text>
</comment>
<dbReference type="SUPFAM" id="SSF51735">
    <property type="entry name" value="NAD(P)-binding Rossmann-fold domains"/>
    <property type="match status" value="1"/>
</dbReference>
<dbReference type="InterPro" id="IPR001509">
    <property type="entry name" value="Epimerase_deHydtase"/>
</dbReference>
<sequence length="317" mass="35862">MRTKRVLICGASGFIGRNLFEHFDSNGYETYGTYLKSRPQVFNPKIIPVDLRDKYKALQIMQGMDIVINAAAMTAGIGVYSEETNAKEFVETNNRINANLVESAHVNRVGHFVFLSCTIMYPSSIVPLKENESDVDRVHPKYSVLAEIKILGEEGCQYFAGMGSTKYTTVRHTNVYGPYDKFDLKHGHVLSATIEKVMTSQNNEIIVWGSGQESRDFLYINDLIEFIRRAVNLQANNFEIFNVGSGKTYSINELVGVIISHSGKELKVIHDLTKPSIETYMNIDAGKAKRLIGWQAKTNLNEGIRKTIEWYKKNHPH</sequence>
<organism evidence="2 3">
    <name type="scientific">Candidatus Yanofskybacteria bacterium RIFCSPHIGHO2_01_FULL_41_26</name>
    <dbReference type="NCBI Taxonomy" id="1802661"/>
    <lineage>
        <taxon>Bacteria</taxon>
        <taxon>Candidatus Yanofskyibacteriota</taxon>
    </lineage>
</organism>
<evidence type="ECO:0000259" key="1">
    <source>
        <dbReference type="Pfam" id="PF01370"/>
    </source>
</evidence>
<dbReference type="Gene3D" id="3.90.25.10">
    <property type="entry name" value="UDP-galactose 4-epimerase, domain 1"/>
    <property type="match status" value="1"/>
</dbReference>
<dbReference type="PANTHER" id="PTHR43238">
    <property type="entry name" value="GDP-L-FUCOSE SYNTHASE"/>
    <property type="match status" value="1"/>
</dbReference>
<protein>
    <recommendedName>
        <fullName evidence="1">NAD-dependent epimerase/dehydratase domain-containing protein</fullName>
    </recommendedName>
</protein>
<reference evidence="2 3" key="1">
    <citation type="journal article" date="2016" name="Nat. Commun.">
        <title>Thousands of microbial genomes shed light on interconnected biogeochemical processes in an aquifer system.</title>
        <authorList>
            <person name="Anantharaman K."/>
            <person name="Brown C.T."/>
            <person name="Hug L.A."/>
            <person name="Sharon I."/>
            <person name="Castelle C.J."/>
            <person name="Probst A.J."/>
            <person name="Thomas B.C."/>
            <person name="Singh A."/>
            <person name="Wilkins M.J."/>
            <person name="Karaoz U."/>
            <person name="Brodie E.L."/>
            <person name="Williams K.H."/>
            <person name="Hubbard S.S."/>
            <person name="Banfield J.F."/>
        </authorList>
    </citation>
    <scope>NUCLEOTIDE SEQUENCE [LARGE SCALE GENOMIC DNA]</scope>
</reference>
<evidence type="ECO:0000313" key="3">
    <source>
        <dbReference type="Proteomes" id="UP000176893"/>
    </source>
</evidence>
<dbReference type="InterPro" id="IPR036291">
    <property type="entry name" value="NAD(P)-bd_dom_sf"/>
</dbReference>
<dbReference type="EMBL" id="MGJB01000006">
    <property type="protein sequence ID" value="OGM98942.1"/>
    <property type="molecule type" value="Genomic_DNA"/>
</dbReference>
<proteinExistence type="predicted"/>
<dbReference type="GO" id="GO:0050577">
    <property type="term" value="F:GDP-L-fucose synthase activity"/>
    <property type="evidence" value="ECO:0007669"/>
    <property type="project" value="TreeGrafter"/>
</dbReference>
<dbReference type="PANTHER" id="PTHR43238:SF1">
    <property type="entry name" value="GDP-L-FUCOSE SYNTHASE"/>
    <property type="match status" value="1"/>
</dbReference>
<dbReference type="AlphaFoldDB" id="A0A1F8EDR1"/>
<gene>
    <name evidence="2" type="ORF">A2649_01080</name>
</gene>
<dbReference type="Proteomes" id="UP000176893">
    <property type="component" value="Unassembled WGS sequence"/>
</dbReference>
<name>A0A1F8EDR1_9BACT</name>